<dbReference type="RefSeq" id="XP_032801381.1">
    <property type="nucleotide sequence ID" value="XM_032945490.1"/>
</dbReference>
<keyword evidence="3" id="KW-0597">Phosphoprotein</keyword>
<feature type="compositionally biased region" description="Low complexity" evidence="4">
    <location>
        <begin position="149"/>
        <end position="167"/>
    </location>
</feature>
<name>A0AAJ7WKS2_PETMA</name>
<reference evidence="6" key="1">
    <citation type="submission" date="2025-08" db="UniProtKB">
        <authorList>
            <consortium name="RefSeq"/>
        </authorList>
    </citation>
    <scope>IDENTIFICATION</scope>
    <source>
        <tissue evidence="6">Sperm</tissue>
    </source>
</reference>
<evidence type="ECO:0000313" key="6">
    <source>
        <dbReference type="RefSeq" id="XP_032801381.1"/>
    </source>
</evidence>
<feature type="region of interest" description="Disordered" evidence="4">
    <location>
        <begin position="96"/>
        <end position="234"/>
    </location>
</feature>
<comment type="subcellular location">
    <subcellularLocation>
        <location evidence="1">Cytoplasm</location>
    </subcellularLocation>
</comment>
<feature type="region of interest" description="Disordered" evidence="4">
    <location>
        <begin position="1"/>
        <end position="32"/>
    </location>
</feature>
<dbReference type="PANTHER" id="PTHR16308">
    <property type="entry name" value="UBIQUITIN ASSOCIATED PROTEIN 2-LIKE/LINGERER"/>
    <property type="match status" value="1"/>
</dbReference>
<evidence type="ECO:0000256" key="1">
    <source>
        <dbReference type="ARBA" id="ARBA00004496"/>
    </source>
</evidence>
<dbReference type="GO" id="GO:0005737">
    <property type="term" value="C:cytoplasm"/>
    <property type="evidence" value="ECO:0007669"/>
    <property type="project" value="UniProtKB-SubCell"/>
</dbReference>
<keyword evidence="5" id="KW-1185">Reference proteome</keyword>
<evidence type="ECO:0000256" key="3">
    <source>
        <dbReference type="ARBA" id="ARBA00022553"/>
    </source>
</evidence>
<dbReference type="SUPFAM" id="SSF46934">
    <property type="entry name" value="UBA-like"/>
    <property type="match status" value="1"/>
</dbReference>
<dbReference type="PANTHER" id="PTHR16308:SF13">
    <property type="entry name" value="PROTEIN LINGERER"/>
    <property type="match status" value="1"/>
</dbReference>
<accession>A0AAJ7WKS2</accession>
<dbReference type="InterPro" id="IPR022166">
    <property type="entry name" value="UBAP2/Lig"/>
</dbReference>
<dbReference type="Gene3D" id="1.10.8.10">
    <property type="entry name" value="DNA helicase RuvA subunit, C-terminal domain"/>
    <property type="match status" value="1"/>
</dbReference>
<dbReference type="InterPro" id="IPR009060">
    <property type="entry name" value="UBA-like_sf"/>
</dbReference>
<sequence length="679" mass="65642">MASLGLGRPRNGHGDRAHTLNSSSKATPQATAEQIRIQMILEKSDSDFPEKVKQLMEVTSKTEDDCTVALHDCNGDVSKATDILLEGAQDTSVWKTVSKKARSTTTTSTTAATAAASSSSTSSSGAAHLGGADKDCGSTSSTGGGGAASGASSCQAGLAGASASSGVGAAGGGGGGGGGGPGGPRGGGRGGGYMGPRIGRVQENGVDASGRGGADRGRRGRGRGFVGTRGRGRGRYVMPSGSVPMDVDGSHVDSAKVADEWGASPPLGDTPAPDNGSWRAVEDWGVDDWNDDIIETKVFTASSAGSVTLPSAQLLPGQSIDIAALLRKPAPSAGLVTAPPGGAPRGPSGVVGGGLLPPHEGAVEGGAAPPTPPPVPAAQRRPGPAHAGPLARLQQLAAGGGGAGRTPAGMLREGGGPLARVDDGGSAGVPGQVDKRLPLPGAAHGPELAAAAAQAAAAGQWDPQSEFYPLGWIHWFGSRLFLSSHFVWCSLNNTPSAGAVTASGMVPASGTSCKELESHLMMGGMGGMAGGGGGGVGGGGVGGGGAGVRMKTQRRRMPVQSKIPSLAVEMPGAVDASSLLSLQFGALEFGSEPSPLASSPSAVSSAAAAAAAAASSSSAATVATATVSGAAPQQPPVAATMAGGGGCGVAVETGHRAGEGPGGVAYGGGVHGYGAAAAS</sequence>
<evidence type="ECO:0000313" key="5">
    <source>
        <dbReference type="Proteomes" id="UP001318040"/>
    </source>
</evidence>
<keyword evidence="2" id="KW-0963">Cytoplasm</keyword>
<dbReference type="InterPro" id="IPR051833">
    <property type="entry name" value="TC-DDR_regulator"/>
</dbReference>
<dbReference type="Proteomes" id="UP001318040">
    <property type="component" value="Unplaced"/>
</dbReference>
<feature type="compositionally biased region" description="Low complexity" evidence="4">
    <location>
        <begin position="377"/>
        <end position="387"/>
    </location>
</feature>
<feature type="compositionally biased region" description="Low complexity" evidence="4">
    <location>
        <begin position="356"/>
        <end position="368"/>
    </location>
</feature>
<feature type="region of interest" description="Disordered" evidence="4">
    <location>
        <begin position="335"/>
        <end position="387"/>
    </location>
</feature>
<dbReference type="AlphaFoldDB" id="A0AAJ7WKS2"/>
<dbReference type="GO" id="GO:0005634">
    <property type="term" value="C:nucleus"/>
    <property type="evidence" value="ECO:0007669"/>
    <property type="project" value="TreeGrafter"/>
</dbReference>
<organism evidence="5 6">
    <name type="scientific">Petromyzon marinus</name>
    <name type="common">Sea lamprey</name>
    <dbReference type="NCBI Taxonomy" id="7757"/>
    <lineage>
        <taxon>Eukaryota</taxon>
        <taxon>Metazoa</taxon>
        <taxon>Chordata</taxon>
        <taxon>Craniata</taxon>
        <taxon>Vertebrata</taxon>
        <taxon>Cyclostomata</taxon>
        <taxon>Hyperoartia</taxon>
        <taxon>Petromyzontiformes</taxon>
        <taxon>Petromyzontidae</taxon>
        <taxon>Petromyzon</taxon>
    </lineage>
</organism>
<gene>
    <name evidence="6" type="primary">LOC116938372</name>
</gene>
<evidence type="ECO:0000256" key="2">
    <source>
        <dbReference type="ARBA" id="ARBA00022490"/>
    </source>
</evidence>
<evidence type="ECO:0000256" key="4">
    <source>
        <dbReference type="SAM" id="MobiDB-lite"/>
    </source>
</evidence>
<feature type="compositionally biased region" description="Polar residues" evidence="4">
    <location>
        <begin position="19"/>
        <end position="32"/>
    </location>
</feature>
<dbReference type="Pfam" id="PF12478">
    <property type="entry name" value="UBAP2-Lig"/>
    <property type="match status" value="1"/>
</dbReference>
<feature type="compositionally biased region" description="Gly residues" evidence="4">
    <location>
        <begin position="168"/>
        <end position="194"/>
    </location>
</feature>
<feature type="compositionally biased region" description="Low complexity" evidence="4">
    <location>
        <begin position="103"/>
        <end position="127"/>
    </location>
</feature>
<protein>
    <submittedName>
        <fullName evidence="6">Ubiquitin-associated protein 2-like</fullName>
    </submittedName>
</protein>
<dbReference type="KEGG" id="pmrn:116938372"/>
<proteinExistence type="predicted"/>
<dbReference type="CDD" id="cd14277">
    <property type="entry name" value="UBA_UBP2_like"/>
    <property type="match status" value="1"/>
</dbReference>